<evidence type="ECO:0000256" key="2">
    <source>
        <dbReference type="SAM" id="MobiDB-lite"/>
    </source>
</evidence>
<accession>A0A1N7PYD4</accession>
<organism evidence="3 4">
    <name type="scientific">Kroppenstedtia eburnea</name>
    <dbReference type="NCBI Taxonomy" id="714067"/>
    <lineage>
        <taxon>Bacteria</taxon>
        <taxon>Bacillati</taxon>
        <taxon>Bacillota</taxon>
        <taxon>Bacilli</taxon>
        <taxon>Bacillales</taxon>
        <taxon>Thermoactinomycetaceae</taxon>
        <taxon>Kroppenstedtia</taxon>
    </lineage>
</organism>
<keyword evidence="1" id="KW-0175">Coiled coil</keyword>
<dbReference type="AlphaFoldDB" id="A0A1N7PYD4"/>
<keyword evidence="4" id="KW-1185">Reference proteome</keyword>
<protein>
    <submittedName>
        <fullName evidence="3">Uncharacterized protein</fullName>
    </submittedName>
</protein>
<name>A0A1N7PYD4_9BACL</name>
<evidence type="ECO:0000256" key="1">
    <source>
        <dbReference type="SAM" id="Coils"/>
    </source>
</evidence>
<feature type="region of interest" description="Disordered" evidence="2">
    <location>
        <begin position="75"/>
        <end position="111"/>
    </location>
</feature>
<dbReference type="OrthoDB" id="2969457at2"/>
<evidence type="ECO:0000313" key="4">
    <source>
        <dbReference type="Proteomes" id="UP000186795"/>
    </source>
</evidence>
<dbReference type="RefSeq" id="WP_076526339.1">
    <property type="nucleotide sequence ID" value="NZ_CP048103.1"/>
</dbReference>
<sequence length="111" mass="12263">MEEVKGMLQSLLEGQQMIAARLDRVEKRLDRLEANQEGMEKRLSAQIRDIDISVDFVAGELGQHKKDIQLLKAKGMKTGTSGSPGLRDASKGGEAHLLSLPGTRGRRSFFQ</sequence>
<feature type="coiled-coil region" evidence="1">
    <location>
        <begin position="15"/>
        <end position="49"/>
    </location>
</feature>
<proteinExistence type="predicted"/>
<reference evidence="4" key="1">
    <citation type="submission" date="2017-01" db="EMBL/GenBank/DDBJ databases">
        <authorList>
            <person name="Varghese N."/>
            <person name="Submissions S."/>
        </authorList>
    </citation>
    <scope>NUCLEOTIDE SEQUENCE [LARGE SCALE GENOMIC DNA]</scope>
    <source>
        <strain evidence="4">DSM 45196</strain>
    </source>
</reference>
<dbReference type="Gene3D" id="1.20.5.110">
    <property type="match status" value="1"/>
</dbReference>
<dbReference type="Proteomes" id="UP000186795">
    <property type="component" value="Unassembled WGS sequence"/>
</dbReference>
<dbReference type="EMBL" id="FTOD01000016">
    <property type="protein sequence ID" value="SIT15653.1"/>
    <property type="molecule type" value="Genomic_DNA"/>
</dbReference>
<gene>
    <name evidence="3" type="ORF">SAMN05421790_1169</name>
</gene>
<evidence type="ECO:0000313" key="3">
    <source>
        <dbReference type="EMBL" id="SIT15653.1"/>
    </source>
</evidence>